<dbReference type="InterPro" id="IPR000462">
    <property type="entry name" value="CDP-OH_P_trans"/>
</dbReference>
<feature type="transmembrane region" description="Helical" evidence="4">
    <location>
        <begin position="41"/>
        <end position="59"/>
    </location>
</feature>
<feature type="transmembrane region" description="Helical" evidence="4">
    <location>
        <begin position="65"/>
        <end position="86"/>
    </location>
</feature>
<dbReference type="GO" id="GO:0016780">
    <property type="term" value="F:phosphotransferase activity, for other substituted phosphate groups"/>
    <property type="evidence" value="ECO:0007669"/>
    <property type="project" value="InterPro"/>
</dbReference>
<feature type="transmembrane region" description="Helical" evidence="4">
    <location>
        <begin position="107"/>
        <end position="126"/>
    </location>
</feature>
<comment type="similarity">
    <text evidence="2">Belongs to the CDP-alcohol phosphatidyltransferase class-I family.</text>
</comment>
<evidence type="ECO:0000256" key="1">
    <source>
        <dbReference type="ARBA" id="ARBA00022679"/>
    </source>
</evidence>
<evidence type="ECO:0000313" key="6">
    <source>
        <dbReference type="Proteomes" id="UP000238605"/>
    </source>
</evidence>
<dbReference type="OrthoDB" id="9782011at2"/>
<keyword evidence="6" id="KW-1185">Reference proteome</keyword>
<dbReference type="Gene3D" id="1.20.120.1760">
    <property type="match status" value="1"/>
</dbReference>
<dbReference type="EMBL" id="PSNX01000008">
    <property type="protein sequence ID" value="PPE66218.1"/>
    <property type="molecule type" value="Genomic_DNA"/>
</dbReference>
<sequence length="285" mass="29809">MGRRHSREHLMSETMDTGTPGTSAPASAGAAALRRDAHRSLLAGAVLVVAAGWGLHAAWPALFGAGYAGKAIALYGMAAGLLLHGLRHHRNARGELHPRFGAANQVSLLRLGMLAMLAALVGEGAARAGQPGAAVLGWAIVVWATVGAVLDAVDGPLARRSGLASDFGARFDMETDAALMLVLCLLIVQFGQAGPWVLAVGLMRYAFVAASWAWRWLARPLPPSTRRKTVCVVQIVTLITALGPIIPPAGAALIAGAGLVLLVYSFAVDVRWLAQRRHLPLENAP</sequence>
<name>A0A2S5SU00_9BURK</name>
<organism evidence="5 6">
    <name type="scientific">Caldimonas caldifontis</name>
    <dbReference type="NCBI Taxonomy" id="1452508"/>
    <lineage>
        <taxon>Bacteria</taxon>
        <taxon>Pseudomonadati</taxon>
        <taxon>Pseudomonadota</taxon>
        <taxon>Betaproteobacteria</taxon>
        <taxon>Burkholderiales</taxon>
        <taxon>Sphaerotilaceae</taxon>
        <taxon>Caldimonas</taxon>
    </lineage>
</organism>
<accession>A0A2S5SU00</accession>
<reference evidence="5 6" key="1">
    <citation type="submission" date="2018-02" db="EMBL/GenBank/DDBJ databases">
        <title>Reclassifiation of [Polyangium] brachysporum DSM 7029 as Guopingzhaonella breviflexa gen. nov., sp. nov., a member of the family Comamonadaceae.</title>
        <authorList>
            <person name="Tang B."/>
        </authorList>
    </citation>
    <scope>NUCLEOTIDE SEQUENCE [LARGE SCALE GENOMIC DNA]</scope>
    <source>
        <strain evidence="5 6">BCRC 80649</strain>
    </source>
</reference>
<evidence type="ECO:0000256" key="3">
    <source>
        <dbReference type="SAM" id="MobiDB-lite"/>
    </source>
</evidence>
<keyword evidence="1 2" id="KW-0808">Transferase</keyword>
<evidence type="ECO:0000256" key="4">
    <source>
        <dbReference type="SAM" id="Phobius"/>
    </source>
</evidence>
<comment type="caution">
    <text evidence="5">The sequence shown here is derived from an EMBL/GenBank/DDBJ whole genome shotgun (WGS) entry which is preliminary data.</text>
</comment>
<dbReference type="GO" id="GO:0016020">
    <property type="term" value="C:membrane"/>
    <property type="evidence" value="ECO:0007669"/>
    <property type="project" value="InterPro"/>
</dbReference>
<feature type="compositionally biased region" description="Low complexity" evidence="3">
    <location>
        <begin position="17"/>
        <end position="30"/>
    </location>
</feature>
<keyword evidence="4" id="KW-0472">Membrane</keyword>
<dbReference type="AlphaFoldDB" id="A0A2S5SU00"/>
<proteinExistence type="inferred from homology"/>
<dbReference type="Pfam" id="PF01066">
    <property type="entry name" value="CDP-OH_P_transf"/>
    <property type="match status" value="1"/>
</dbReference>
<gene>
    <name evidence="5" type="ORF">C1704_09560</name>
</gene>
<dbReference type="GO" id="GO:0008654">
    <property type="term" value="P:phospholipid biosynthetic process"/>
    <property type="evidence" value="ECO:0007669"/>
    <property type="project" value="InterPro"/>
</dbReference>
<evidence type="ECO:0000256" key="2">
    <source>
        <dbReference type="RuleBase" id="RU003750"/>
    </source>
</evidence>
<dbReference type="PROSITE" id="PS00379">
    <property type="entry name" value="CDP_ALCOHOL_P_TRANSF"/>
    <property type="match status" value="1"/>
</dbReference>
<protein>
    <submittedName>
        <fullName evidence="5">CDP-alcohol phosphatidyltransferase</fullName>
    </submittedName>
</protein>
<keyword evidence="4" id="KW-0812">Transmembrane</keyword>
<feature type="region of interest" description="Disordered" evidence="3">
    <location>
        <begin position="1"/>
        <end position="30"/>
    </location>
</feature>
<feature type="transmembrane region" description="Helical" evidence="4">
    <location>
        <begin position="132"/>
        <end position="153"/>
    </location>
</feature>
<dbReference type="Proteomes" id="UP000238605">
    <property type="component" value="Unassembled WGS sequence"/>
</dbReference>
<dbReference type="InterPro" id="IPR043130">
    <property type="entry name" value="CDP-OH_PTrfase_TM_dom"/>
</dbReference>
<evidence type="ECO:0000313" key="5">
    <source>
        <dbReference type="EMBL" id="PPE66218.1"/>
    </source>
</evidence>
<feature type="transmembrane region" description="Helical" evidence="4">
    <location>
        <begin position="173"/>
        <end position="190"/>
    </location>
</feature>
<feature type="transmembrane region" description="Helical" evidence="4">
    <location>
        <begin position="252"/>
        <end position="274"/>
    </location>
</feature>
<dbReference type="InterPro" id="IPR048254">
    <property type="entry name" value="CDP_ALCOHOL_P_TRANSF_CS"/>
</dbReference>
<keyword evidence="4" id="KW-1133">Transmembrane helix</keyword>